<dbReference type="Gene3D" id="3.10.129.10">
    <property type="entry name" value="Hotdog Thioesterase"/>
    <property type="match status" value="1"/>
</dbReference>
<reference evidence="3 4" key="1">
    <citation type="journal article" date="2021" name="Microbiol. Resour. Announc.">
        <title>Complete Genome Sequences of Two Rhodococcus sp. Strains with Large and Linear Chromosomes, Isolated from Apple Rhizosphere.</title>
        <authorList>
            <person name="Benning S."/>
            <person name="Brugnone N."/>
            <person name="Siani R."/>
            <person name="Kublik S."/>
            <person name="Schloter M."/>
            <person name="Rad V."/>
        </authorList>
    </citation>
    <scope>NUCLEOTIDE SEQUENCE [LARGE SCALE GENOMIC DNA]</scope>
    <source>
        <strain evidence="3 4">R79</strain>
    </source>
</reference>
<evidence type="ECO:0000256" key="1">
    <source>
        <dbReference type="ARBA" id="ARBA00005254"/>
    </source>
</evidence>
<evidence type="ECO:0000313" key="3">
    <source>
        <dbReference type="EMBL" id="QSE89824.1"/>
    </source>
</evidence>
<dbReference type="Pfam" id="PF01575">
    <property type="entry name" value="MaoC_dehydratas"/>
    <property type="match status" value="1"/>
</dbReference>
<evidence type="ECO:0000259" key="2">
    <source>
        <dbReference type="Pfam" id="PF01575"/>
    </source>
</evidence>
<dbReference type="SUPFAM" id="SSF54637">
    <property type="entry name" value="Thioesterase/thiol ester dehydrase-isomerase"/>
    <property type="match status" value="1"/>
</dbReference>
<sequence>MTINDVSTAARVIGQPDRWWEDLDLGDVLRGPGMTVTDAHLVQWAGLTCDIVSLHLDEEYAAGTQFGQRIAHGPFTLSLALGLTTQTGYFNNVVAWLGLDEVRAVRPVLIGDTLHPEAELIAARPTKKPDQGIWSFAYSALNQRGEAVMTFRSSFMIRRRPELLH</sequence>
<comment type="similarity">
    <text evidence="1">Belongs to the enoyl-CoA hydratase/isomerase family.</text>
</comment>
<dbReference type="InterPro" id="IPR052342">
    <property type="entry name" value="MCH/BMMD"/>
</dbReference>
<dbReference type="InterPro" id="IPR002539">
    <property type="entry name" value="MaoC-like_dom"/>
</dbReference>
<reference evidence="3 4" key="2">
    <citation type="journal article" date="2022" name="Arch. Microbiol.">
        <title>Rhodococcus pseudokoreensis sp. nov. isolated from the rhizosphere of young M26 apple rootstocks.</title>
        <authorList>
            <person name="Kampfer P."/>
            <person name="Glaeser S.P."/>
            <person name="Blom J."/>
            <person name="Wolf J."/>
            <person name="Benning S."/>
            <person name="Schloter M."/>
            <person name="Neumann-Schaal M."/>
        </authorList>
    </citation>
    <scope>NUCLEOTIDE SEQUENCE [LARGE SCALE GENOMIC DNA]</scope>
    <source>
        <strain evidence="3 4">R79</strain>
    </source>
</reference>
<protein>
    <recommendedName>
        <fullName evidence="2">MaoC-like domain-containing protein</fullName>
    </recommendedName>
</protein>
<proteinExistence type="inferred from homology"/>
<dbReference type="RefSeq" id="WP_206006322.1">
    <property type="nucleotide sequence ID" value="NZ_CP070619.1"/>
</dbReference>
<organism evidence="3 4">
    <name type="scientific">Rhodococcus pseudokoreensis</name>
    <dbReference type="NCBI Taxonomy" id="2811421"/>
    <lineage>
        <taxon>Bacteria</taxon>
        <taxon>Bacillati</taxon>
        <taxon>Actinomycetota</taxon>
        <taxon>Actinomycetes</taxon>
        <taxon>Mycobacteriales</taxon>
        <taxon>Nocardiaceae</taxon>
        <taxon>Rhodococcus</taxon>
    </lineage>
</organism>
<evidence type="ECO:0000313" key="4">
    <source>
        <dbReference type="Proteomes" id="UP000662986"/>
    </source>
</evidence>
<dbReference type="EMBL" id="CP070619">
    <property type="protein sequence ID" value="QSE89824.1"/>
    <property type="molecule type" value="Genomic_DNA"/>
</dbReference>
<dbReference type="Proteomes" id="UP000662986">
    <property type="component" value="Chromosome"/>
</dbReference>
<accession>A0A974W2L9</accession>
<dbReference type="InterPro" id="IPR029069">
    <property type="entry name" value="HotDog_dom_sf"/>
</dbReference>
<dbReference type="PANTHER" id="PTHR43664:SF1">
    <property type="entry name" value="BETA-METHYLMALYL-COA DEHYDRATASE"/>
    <property type="match status" value="1"/>
</dbReference>
<name>A0A974W2L9_9NOCA</name>
<dbReference type="PANTHER" id="PTHR43664">
    <property type="entry name" value="MONOAMINE OXIDASE-RELATED"/>
    <property type="match status" value="1"/>
</dbReference>
<gene>
    <name evidence="3" type="ORF">JWS13_14910</name>
</gene>
<keyword evidence="4" id="KW-1185">Reference proteome</keyword>
<feature type="domain" description="MaoC-like" evidence="2">
    <location>
        <begin position="32"/>
        <end position="127"/>
    </location>
</feature>